<dbReference type="EMBL" id="KV424027">
    <property type="protein sequence ID" value="KZT53846.1"/>
    <property type="molecule type" value="Genomic_DNA"/>
</dbReference>
<accession>A0A165E0A7</accession>
<feature type="compositionally biased region" description="Basic and acidic residues" evidence="1">
    <location>
        <begin position="76"/>
        <end position="92"/>
    </location>
</feature>
<feature type="compositionally biased region" description="Polar residues" evidence="1">
    <location>
        <begin position="96"/>
        <end position="105"/>
    </location>
</feature>
<evidence type="ECO:0000313" key="2">
    <source>
        <dbReference type="EMBL" id="KZT53846.1"/>
    </source>
</evidence>
<keyword evidence="3" id="KW-1185">Reference proteome</keyword>
<gene>
    <name evidence="2" type="ORF">CALCODRAFT_486009</name>
</gene>
<organism evidence="2 3">
    <name type="scientific">Calocera cornea HHB12733</name>
    <dbReference type="NCBI Taxonomy" id="1353952"/>
    <lineage>
        <taxon>Eukaryota</taxon>
        <taxon>Fungi</taxon>
        <taxon>Dikarya</taxon>
        <taxon>Basidiomycota</taxon>
        <taxon>Agaricomycotina</taxon>
        <taxon>Dacrymycetes</taxon>
        <taxon>Dacrymycetales</taxon>
        <taxon>Dacrymycetaceae</taxon>
        <taxon>Calocera</taxon>
    </lineage>
</organism>
<dbReference type="InParanoid" id="A0A165E0A7"/>
<protein>
    <recommendedName>
        <fullName evidence="4">DUF3072 domain-containing protein</fullName>
    </recommendedName>
</protein>
<reference evidence="2 3" key="1">
    <citation type="journal article" date="2016" name="Mol. Biol. Evol.">
        <title>Comparative Genomics of Early-Diverging Mushroom-Forming Fungi Provides Insights into the Origins of Lignocellulose Decay Capabilities.</title>
        <authorList>
            <person name="Nagy L.G."/>
            <person name="Riley R."/>
            <person name="Tritt A."/>
            <person name="Adam C."/>
            <person name="Daum C."/>
            <person name="Floudas D."/>
            <person name="Sun H."/>
            <person name="Yadav J.S."/>
            <person name="Pangilinan J."/>
            <person name="Larsson K.H."/>
            <person name="Matsuura K."/>
            <person name="Barry K."/>
            <person name="Labutti K."/>
            <person name="Kuo R."/>
            <person name="Ohm R.A."/>
            <person name="Bhattacharya S.S."/>
            <person name="Shirouzu T."/>
            <person name="Yoshinaga Y."/>
            <person name="Martin F.M."/>
            <person name="Grigoriev I.V."/>
            <person name="Hibbett D.S."/>
        </authorList>
    </citation>
    <scope>NUCLEOTIDE SEQUENCE [LARGE SCALE GENOMIC DNA]</scope>
    <source>
        <strain evidence="2 3">HHB12733</strain>
    </source>
</reference>
<dbReference type="Pfam" id="PF11272">
    <property type="entry name" value="DUF3072"/>
    <property type="match status" value="2"/>
</dbReference>
<dbReference type="OrthoDB" id="2751476at2759"/>
<sequence length="152" mass="16086">MGSAGIRVQCGEDASLRDALQSDVPDPKTWATGDDNATPKQTAFLKLLCEEHGVAYDPSWSKGEASAKIDELKKTPAEKQADVTEAAGEKGELLQNPGQWTTGSEAATGKQKRYIAAMASRLGEDPSDEIDDALTKSAASAKIETLKSETGM</sequence>
<feature type="region of interest" description="Disordered" evidence="1">
    <location>
        <begin position="76"/>
        <end position="110"/>
    </location>
</feature>
<evidence type="ECO:0008006" key="4">
    <source>
        <dbReference type="Google" id="ProtNLM"/>
    </source>
</evidence>
<dbReference type="AlphaFoldDB" id="A0A165E0A7"/>
<feature type="region of interest" description="Disordered" evidence="1">
    <location>
        <begin position="1"/>
        <end position="37"/>
    </location>
</feature>
<evidence type="ECO:0000256" key="1">
    <source>
        <dbReference type="SAM" id="MobiDB-lite"/>
    </source>
</evidence>
<proteinExistence type="predicted"/>
<name>A0A165E0A7_9BASI</name>
<dbReference type="Proteomes" id="UP000076842">
    <property type="component" value="Unassembled WGS sequence"/>
</dbReference>
<dbReference type="InterPro" id="IPR021425">
    <property type="entry name" value="DUF3072"/>
</dbReference>
<evidence type="ECO:0000313" key="3">
    <source>
        <dbReference type="Proteomes" id="UP000076842"/>
    </source>
</evidence>